<dbReference type="Proteomes" id="UP000290572">
    <property type="component" value="Unassembled WGS sequence"/>
</dbReference>
<evidence type="ECO:0000313" key="4">
    <source>
        <dbReference type="EMBL" id="RXN13120.1"/>
    </source>
</evidence>
<dbReference type="Gene3D" id="3.30.70.270">
    <property type="match status" value="1"/>
</dbReference>
<dbReference type="InterPro" id="IPR000477">
    <property type="entry name" value="RT_dom"/>
</dbReference>
<dbReference type="Pfam" id="PF13516">
    <property type="entry name" value="LRR_6"/>
    <property type="match status" value="1"/>
</dbReference>
<gene>
    <name evidence="4" type="ORF">ROHU_009844</name>
</gene>
<dbReference type="SUPFAM" id="SSF52047">
    <property type="entry name" value="RNI-like"/>
    <property type="match status" value="1"/>
</dbReference>
<organism evidence="4 5">
    <name type="scientific">Labeo rohita</name>
    <name type="common">Indian major carp</name>
    <name type="synonym">Cyprinus rohita</name>
    <dbReference type="NCBI Taxonomy" id="84645"/>
    <lineage>
        <taxon>Eukaryota</taxon>
        <taxon>Metazoa</taxon>
        <taxon>Chordata</taxon>
        <taxon>Craniata</taxon>
        <taxon>Vertebrata</taxon>
        <taxon>Euteleostomi</taxon>
        <taxon>Actinopterygii</taxon>
        <taxon>Neopterygii</taxon>
        <taxon>Teleostei</taxon>
        <taxon>Ostariophysi</taxon>
        <taxon>Cypriniformes</taxon>
        <taxon>Cyprinidae</taxon>
        <taxon>Labeoninae</taxon>
        <taxon>Labeonini</taxon>
        <taxon>Labeo</taxon>
    </lineage>
</organism>
<comment type="similarity">
    <text evidence="1">Belongs to the beta type-B retroviral polymerase family. HERV class-II K(HML-2) pol subfamily.</text>
</comment>
<dbReference type="SUPFAM" id="SSF56672">
    <property type="entry name" value="DNA/RNA polymerases"/>
    <property type="match status" value="1"/>
</dbReference>
<reference evidence="4 5" key="1">
    <citation type="submission" date="2018-03" db="EMBL/GenBank/DDBJ databases">
        <title>Draft genome sequence of Rohu Carp (Labeo rohita).</title>
        <authorList>
            <person name="Das P."/>
            <person name="Kushwaha B."/>
            <person name="Joshi C.G."/>
            <person name="Kumar D."/>
            <person name="Nagpure N.S."/>
            <person name="Sahoo L."/>
            <person name="Das S.P."/>
            <person name="Bit A."/>
            <person name="Patnaik S."/>
            <person name="Meher P.K."/>
            <person name="Jayasankar P."/>
            <person name="Koringa P.G."/>
            <person name="Patel N.V."/>
            <person name="Hinsu A.T."/>
            <person name="Kumar R."/>
            <person name="Pandey M."/>
            <person name="Agarwal S."/>
            <person name="Srivastava S."/>
            <person name="Singh M."/>
            <person name="Iquebal M.A."/>
            <person name="Jaiswal S."/>
            <person name="Angadi U.B."/>
            <person name="Kumar N."/>
            <person name="Raza M."/>
            <person name="Shah T.M."/>
            <person name="Rai A."/>
            <person name="Jena J.K."/>
        </authorList>
    </citation>
    <scope>NUCLEOTIDE SEQUENCE [LARGE SCALE GENOMIC DNA]</scope>
    <source>
        <strain evidence="4">DASCIFA01</strain>
        <tissue evidence="4">Testis</tissue>
    </source>
</reference>
<name>A0A498LY07_LABRO</name>
<dbReference type="InterPro" id="IPR032675">
    <property type="entry name" value="LRR_dom_sf"/>
</dbReference>
<evidence type="ECO:0000259" key="3">
    <source>
        <dbReference type="PROSITE" id="PS50878"/>
    </source>
</evidence>
<dbReference type="Gene3D" id="1.20.58.1200">
    <property type="entry name" value="RNA silencing suppressor P21, N-terminal domain"/>
    <property type="match status" value="1"/>
</dbReference>
<dbReference type="PANTHER" id="PTHR31594">
    <property type="entry name" value="AIG1-TYPE G DOMAIN-CONTAINING PROTEIN"/>
    <property type="match status" value="1"/>
</dbReference>
<dbReference type="InterPro" id="IPR043128">
    <property type="entry name" value="Rev_trsase/Diguanyl_cyclase"/>
</dbReference>
<evidence type="ECO:0000313" key="5">
    <source>
        <dbReference type="Proteomes" id="UP000290572"/>
    </source>
</evidence>
<protein>
    <recommendedName>
        <fullName evidence="2">ribonuclease H</fullName>
        <ecNumber evidence="2">3.1.26.4</ecNumber>
    </recommendedName>
</protein>
<dbReference type="InterPro" id="IPR052090">
    <property type="entry name" value="Cytolytic_pore-forming_toxin"/>
</dbReference>
<dbReference type="InterPro" id="IPR001611">
    <property type="entry name" value="Leu-rich_rpt"/>
</dbReference>
<proteinExistence type="inferred from homology"/>
<keyword evidence="5" id="KW-1185">Reference proteome</keyword>
<dbReference type="InterPro" id="IPR043502">
    <property type="entry name" value="DNA/RNA_pol_sf"/>
</dbReference>
<evidence type="ECO:0000256" key="1">
    <source>
        <dbReference type="ARBA" id="ARBA00010879"/>
    </source>
</evidence>
<dbReference type="PANTHER" id="PTHR31594:SF16">
    <property type="entry name" value="SI:CH211-281L24.3"/>
    <property type="match status" value="1"/>
</dbReference>
<dbReference type="GO" id="GO:0004523">
    <property type="term" value="F:RNA-DNA hybrid ribonuclease activity"/>
    <property type="evidence" value="ECO:0007669"/>
    <property type="project" value="UniProtKB-EC"/>
</dbReference>
<dbReference type="STRING" id="84645.A0A498LY07"/>
<dbReference type="EC" id="3.1.26.4" evidence="2"/>
<dbReference type="PROSITE" id="PS50878">
    <property type="entry name" value="RT_POL"/>
    <property type="match status" value="1"/>
</dbReference>
<sequence>MDDILVFGASQTEHDQRLFAVLKKLQKGGVTLNQKCEFSKKSVKFLGQILDESGVQADPEKVWAITHMSEPTNTSEMRRFMDLSQRKSSVLLEVLKLQTQKKQVNLSGCSEEESEVMSFIQCLPYISQLSLSDVTLQMMVECVYEAQEDELTECFLQKVGDDLTFCSLSWKEFHYFLQHGNQQNTVNLRYGNIQVNIREILPFLSRIKFECLSSVFMLCVIREIYESGSAGFVSGLLSSVENYINLQCRDLDSVHCDALRFTLQHCTAASLNLQWTSIPEEELESILPLFTHVSHLSVDRWLLLKMLHCCSVSDVQQEAASVLLSILQHKLDFSCRSALDLTTNTDSEPLHLTADDCRATSRVIQRAHSDTKTQLILQDCEIHTAGMDELFPVLHSVQLCCDKSLLLQFLAHVRPEEAESLSGALGEELDLSQTQLDPQVCRGLVLILEYCEGLTELELSQCRLTDHSLNLLLPNLHKVQNIDFSGNNITDAGAQKIHSIVTRNSNIKTVRLFNNRIESREIFSTDPRFEIW</sequence>
<dbReference type="Gene3D" id="3.80.10.10">
    <property type="entry name" value="Ribonuclease Inhibitor"/>
    <property type="match status" value="1"/>
</dbReference>
<accession>A0A498LY07</accession>
<evidence type="ECO:0000256" key="2">
    <source>
        <dbReference type="ARBA" id="ARBA00012180"/>
    </source>
</evidence>
<dbReference type="EMBL" id="QBIY01013000">
    <property type="protein sequence ID" value="RXN13120.1"/>
    <property type="molecule type" value="Genomic_DNA"/>
</dbReference>
<comment type="caution">
    <text evidence="4">The sequence shown here is derived from an EMBL/GenBank/DDBJ whole genome shotgun (WGS) entry which is preliminary data.</text>
</comment>
<dbReference type="AlphaFoldDB" id="A0A498LY07"/>
<feature type="domain" description="Reverse transcriptase" evidence="3">
    <location>
        <begin position="1"/>
        <end position="50"/>
    </location>
</feature>